<sequence length="393" mass="42544">MDLIFIAWLLLSQSLYVGATNNVEQPLNPLPATITAAPDIKFARGLLPRQQPGQYACQWVSTVFKQCSDNGFSKVGGISGLPYCACYPQTQYNPGEVDGYISQCYNYAGTDPAFRSGFATFLGMCRSAGDIRATLSAGYTACSYVSSVQSYCSGQGYNKGGGPSQLALCACYSSNNYRPDIFDGLYTSCFSYAQTADTSLATAIWSMVGYCSSQGDVRQEMTEGNGICSAAWSVVQSCSQWNQFRTGDNVEKASYFCYDSNTRFIGASRDRSAQQCYSYATEFWPEMVYSVSSLQFLCSRNGDVRALYPDGSSGGGGGGGGDNGVPVRIPLNSMYRYIHIRVVVSDAVYSGFVGPRCKNVRPDQINRDNFANLVASIQIVPPAGADQINTHLN</sequence>
<protein>
    <submittedName>
        <fullName evidence="2">Uncharacterized protein</fullName>
    </submittedName>
</protein>
<dbReference type="EMBL" id="JAVHJM010000005">
    <property type="protein sequence ID" value="KAK6513858.1"/>
    <property type="molecule type" value="Genomic_DNA"/>
</dbReference>
<keyword evidence="1" id="KW-0732">Signal</keyword>
<dbReference type="Proteomes" id="UP001307849">
    <property type="component" value="Unassembled WGS sequence"/>
</dbReference>
<evidence type="ECO:0000256" key="1">
    <source>
        <dbReference type="SAM" id="SignalP"/>
    </source>
</evidence>
<feature type="chain" id="PRO_5042818082" evidence="1">
    <location>
        <begin position="20"/>
        <end position="393"/>
    </location>
</feature>
<organism evidence="2 3">
    <name type="scientific">Arthrobotrys conoides</name>
    <dbReference type="NCBI Taxonomy" id="74498"/>
    <lineage>
        <taxon>Eukaryota</taxon>
        <taxon>Fungi</taxon>
        <taxon>Dikarya</taxon>
        <taxon>Ascomycota</taxon>
        <taxon>Pezizomycotina</taxon>
        <taxon>Orbiliomycetes</taxon>
        <taxon>Orbiliales</taxon>
        <taxon>Orbiliaceae</taxon>
        <taxon>Arthrobotrys</taxon>
    </lineage>
</organism>
<reference evidence="2 3" key="1">
    <citation type="submission" date="2019-10" db="EMBL/GenBank/DDBJ databases">
        <authorList>
            <person name="Palmer J.M."/>
        </authorList>
    </citation>
    <scope>NUCLEOTIDE SEQUENCE [LARGE SCALE GENOMIC DNA]</scope>
    <source>
        <strain evidence="2 3">TWF506</strain>
    </source>
</reference>
<accession>A0AAN8RY63</accession>
<feature type="signal peptide" evidence="1">
    <location>
        <begin position="1"/>
        <end position="19"/>
    </location>
</feature>
<evidence type="ECO:0000313" key="2">
    <source>
        <dbReference type="EMBL" id="KAK6513858.1"/>
    </source>
</evidence>
<evidence type="ECO:0000313" key="3">
    <source>
        <dbReference type="Proteomes" id="UP001307849"/>
    </source>
</evidence>
<keyword evidence="3" id="KW-1185">Reference proteome</keyword>
<name>A0AAN8RY63_9PEZI</name>
<dbReference type="AlphaFoldDB" id="A0AAN8RY63"/>
<gene>
    <name evidence="2" type="ORF">TWF506_008289</name>
</gene>
<proteinExistence type="predicted"/>
<comment type="caution">
    <text evidence="2">The sequence shown here is derived from an EMBL/GenBank/DDBJ whole genome shotgun (WGS) entry which is preliminary data.</text>
</comment>